<feature type="compositionally biased region" description="Polar residues" evidence="7">
    <location>
        <begin position="7"/>
        <end position="22"/>
    </location>
</feature>
<name>A0A0R1WDY5_9LACO</name>
<dbReference type="InterPro" id="IPR041891">
    <property type="entry name" value="Alpha_CA_prokaryot-like"/>
</dbReference>
<dbReference type="InterPro" id="IPR036398">
    <property type="entry name" value="CA_dom_sf"/>
</dbReference>
<feature type="compositionally biased region" description="Basic and acidic residues" evidence="7">
    <location>
        <begin position="24"/>
        <end position="33"/>
    </location>
</feature>
<dbReference type="Proteomes" id="UP000051820">
    <property type="component" value="Unassembled WGS sequence"/>
</dbReference>
<dbReference type="Gene3D" id="3.10.200.10">
    <property type="entry name" value="Alpha carbonic anhydrase"/>
    <property type="match status" value="1"/>
</dbReference>
<dbReference type="EC" id="4.2.1.1" evidence="2"/>
<comment type="caution">
    <text evidence="9">The sequence shown here is derived from an EMBL/GenBank/DDBJ whole genome shotgun (WGS) entry which is preliminary data.</text>
</comment>
<dbReference type="InterPro" id="IPR023561">
    <property type="entry name" value="Carbonic_anhydrase_a-class"/>
</dbReference>
<dbReference type="GO" id="GO:0004089">
    <property type="term" value="F:carbonate dehydratase activity"/>
    <property type="evidence" value="ECO:0007669"/>
    <property type="project" value="UniProtKB-EC"/>
</dbReference>
<evidence type="ECO:0000256" key="6">
    <source>
        <dbReference type="ARBA" id="ARBA00048348"/>
    </source>
</evidence>
<evidence type="ECO:0000313" key="10">
    <source>
        <dbReference type="Proteomes" id="UP000051820"/>
    </source>
</evidence>
<evidence type="ECO:0000256" key="1">
    <source>
        <dbReference type="ARBA" id="ARBA00010718"/>
    </source>
</evidence>
<dbReference type="SMART" id="SM01057">
    <property type="entry name" value="Carb_anhydrase"/>
    <property type="match status" value="1"/>
</dbReference>
<feature type="region of interest" description="Disordered" evidence="7">
    <location>
        <begin position="1"/>
        <end position="33"/>
    </location>
</feature>
<gene>
    <name evidence="9" type="ORF">FD16_GL001681</name>
</gene>
<evidence type="ECO:0000256" key="3">
    <source>
        <dbReference type="ARBA" id="ARBA00022723"/>
    </source>
</evidence>
<evidence type="ECO:0000259" key="8">
    <source>
        <dbReference type="PROSITE" id="PS51144"/>
    </source>
</evidence>
<dbReference type="PATRIC" id="fig|1423807.3.peg.1722"/>
<dbReference type="OrthoDB" id="5327615at2"/>
<evidence type="ECO:0000256" key="4">
    <source>
        <dbReference type="ARBA" id="ARBA00022833"/>
    </source>
</evidence>
<evidence type="ECO:0000256" key="7">
    <source>
        <dbReference type="SAM" id="MobiDB-lite"/>
    </source>
</evidence>
<proteinExistence type="inferred from homology"/>
<protein>
    <recommendedName>
        <fullName evidence="2">carbonic anhydrase</fullName>
        <ecNumber evidence="2">4.2.1.1</ecNumber>
    </recommendedName>
</protein>
<dbReference type="eggNOG" id="COG3338">
    <property type="taxonomic scope" value="Bacteria"/>
</dbReference>
<accession>A0A0R1WDY5</accession>
<dbReference type="GO" id="GO:0008270">
    <property type="term" value="F:zinc ion binding"/>
    <property type="evidence" value="ECO:0007669"/>
    <property type="project" value="InterPro"/>
</dbReference>
<organism evidence="9 10">
    <name type="scientific">Paucilactobacillus suebicus DSM 5007 = KCTC 3549</name>
    <dbReference type="NCBI Taxonomy" id="1423807"/>
    <lineage>
        <taxon>Bacteria</taxon>
        <taxon>Bacillati</taxon>
        <taxon>Bacillota</taxon>
        <taxon>Bacilli</taxon>
        <taxon>Lactobacillales</taxon>
        <taxon>Lactobacillaceae</taxon>
        <taxon>Paucilactobacillus</taxon>
    </lineage>
</organism>
<reference evidence="9 10" key="1">
    <citation type="journal article" date="2015" name="Genome Announc.">
        <title>Expanding the biotechnology potential of lactobacilli through comparative genomics of 213 strains and associated genera.</title>
        <authorList>
            <person name="Sun Z."/>
            <person name="Harris H.M."/>
            <person name="McCann A."/>
            <person name="Guo C."/>
            <person name="Argimon S."/>
            <person name="Zhang W."/>
            <person name="Yang X."/>
            <person name="Jeffery I.B."/>
            <person name="Cooney J.C."/>
            <person name="Kagawa T.F."/>
            <person name="Liu W."/>
            <person name="Song Y."/>
            <person name="Salvetti E."/>
            <person name="Wrobel A."/>
            <person name="Rasinkangas P."/>
            <person name="Parkhill J."/>
            <person name="Rea M.C."/>
            <person name="O'Sullivan O."/>
            <person name="Ritari J."/>
            <person name="Douillard F.P."/>
            <person name="Paul Ross R."/>
            <person name="Yang R."/>
            <person name="Briner A.E."/>
            <person name="Felis G.E."/>
            <person name="de Vos W.M."/>
            <person name="Barrangou R."/>
            <person name="Klaenhammer T.R."/>
            <person name="Caufield P.W."/>
            <person name="Cui Y."/>
            <person name="Zhang H."/>
            <person name="O'Toole P.W."/>
        </authorList>
    </citation>
    <scope>NUCLEOTIDE SEQUENCE [LARGE SCALE GENOMIC DNA]</scope>
    <source>
        <strain evidence="9 10">DSM 5007</strain>
    </source>
</reference>
<dbReference type="AlphaFoldDB" id="A0A0R1WDY5"/>
<evidence type="ECO:0000256" key="2">
    <source>
        <dbReference type="ARBA" id="ARBA00012925"/>
    </source>
</evidence>
<dbReference type="InterPro" id="IPR001148">
    <property type="entry name" value="CA_dom"/>
</dbReference>
<dbReference type="RefSeq" id="WP_010621496.1">
    <property type="nucleotide sequence ID" value="NZ_AZGF01000004.1"/>
</dbReference>
<evidence type="ECO:0000313" key="9">
    <source>
        <dbReference type="EMBL" id="KRM12995.1"/>
    </source>
</evidence>
<evidence type="ECO:0000256" key="5">
    <source>
        <dbReference type="ARBA" id="ARBA00023239"/>
    </source>
</evidence>
<dbReference type="STRING" id="1423807.FD16_GL001681"/>
<dbReference type="SUPFAM" id="SSF51069">
    <property type="entry name" value="Carbonic anhydrase"/>
    <property type="match status" value="1"/>
</dbReference>
<comment type="similarity">
    <text evidence="1">Belongs to the alpha-carbonic anhydrase family.</text>
</comment>
<sequence>MLDYSKQDQWTNGFGKQQSPIELNTRESGRTEPEALFNWQPVTGTSISDMEINFQVNGSGFVVIENHLYQFQQLHFHSPSEHQIDGHKASMEWHFVFQDQIGQLVVVARMAELGDSNPDFDKMLATFQAGQTTNFDESIEIQKLLPTQGPIFRYLGSLTTPPLTEGVRWYVDQTPLSVSQNQLDQYNGLFEQKNTRNLQELNDRNVWLTELDN</sequence>
<dbReference type="PROSITE" id="PS51144">
    <property type="entry name" value="ALPHA_CA_2"/>
    <property type="match status" value="1"/>
</dbReference>
<dbReference type="CDD" id="cd03124">
    <property type="entry name" value="alpha_CA_prokaryotic_like"/>
    <property type="match status" value="1"/>
</dbReference>
<keyword evidence="4" id="KW-0862">Zinc</keyword>
<keyword evidence="3" id="KW-0479">Metal-binding</keyword>
<dbReference type="EMBL" id="AZGF01000004">
    <property type="protein sequence ID" value="KRM12995.1"/>
    <property type="molecule type" value="Genomic_DNA"/>
</dbReference>
<keyword evidence="5" id="KW-0456">Lyase</keyword>
<dbReference type="PANTHER" id="PTHR18952">
    <property type="entry name" value="CARBONIC ANHYDRASE"/>
    <property type="match status" value="1"/>
</dbReference>
<comment type="catalytic activity">
    <reaction evidence="6">
        <text>hydrogencarbonate + H(+) = CO2 + H2O</text>
        <dbReference type="Rhea" id="RHEA:10748"/>
        <dbReference type="ChEBI" id="CHEBI:15377"/>
        <dbReference type="ChEBI" id="CHEBI:15378"/>
        <dbReference type="ChEBI" id="CHEBI:16526"/>
        <dbReference type="ChEBI" id="CHEBI:17544"/>
        <dbReference type="EC" id="4.2.1.1"/>
    </reaction>
</comment>
<dbReference type="PANTHER" id="PTHR18952:SF265">
    <property type="entry name" value="CARBONIC ANHYDRASE"/>
    <property type="match status" value="1"/>
</dbReference>
<dbReference type="Pfam" id="PF00194">
    <property type="entry name" value="Carb_anhydrase"/>
    <property type="match status" value="1"/>
</dbReference>
<feature type="domain" description="Alpha-carbonic anhydrase" evidence="8">
    <location>
        <begin position="1"/>
        <end position="210"/>
    </location>
</feature>
<keyword evidence="10" id="KW-1185">Reference proteome</keyword>